<proteinExistence type="predicted"/>
<dbReference type="Proteomes" id="UP000295455">
    <property type="component" value="Unassembled WGS sequence"/>
</dbReference>
<protein>
    <submittedName>
        <fullName evidence="1">Uncharacterized protein DUF2851</fullName>
    </submittedName>
</protein>
<dbReference type="EMBL" id="SLUP01000003">
    <property type="protein sequence ID" value="TCL66620.1"/>
    <property type="molecule type" value="Genomic_DNA"/>
</dbReference>
<dbReference type="AlphaFoldDB" id="A0A4R1RL77"/>
<accession>A0A4R1RL77</accession>
<dbReference type="OrthoDB" id="1005072at2"/>
<dbReference type="Pfam" id="PF11013">
    <property type="entry name" value="DUF2851"/>
    <property type="match status" value="1"/>
</dbReference>
<comment type="caution">
    <text evidence="1">The sequence shown here is derived from an EMBL/GenBank/DDBJ whole genome shotgun (WGS) entry which is preliminary data.</text>
</comment>
<organism evidence="1 2">
    <name type="scientific">Mariniflexile fucanivorans</name>
    <dbReference type="NCBI Taxonomy" id="264023"/>
    <lineage>
        <taxon>Bacteria</taxon>
        <taxon>Pseudomonadati</taxon>
        <taxon>Bacteroidota</taxon>
        <taxon>Flavobacteriia</taxon>
        <taxon>Flavobacteriales</taxon>
        <taxon>Flavobacteriaceae</taxon>
        <taxon>Mariniflexile</taxon>
    </lineage>
</organism>
<dbReference type="RefSeq" id="WP_132216661.1">
    <property type="nucleotide sequence ID" value="NZ_OX156936.1"/>
</dbReference>
<keyword evidence="2" id="KW-1185">Reference proteome</keyword>
<sequence length="423" mass="49272">MQEDFLHYIWKHKKFELNNLETTQGKAVVVTSVGQHNFNSGPDFFNAQLKIGEQLWAGNVEIHVKSSDWFLHNHEQDKAYDTVILHVVWEHDTDVFRNNNTAIPTLQLKDFINKDLLNNYEKLFSKNGKWIHCENDFASVDDFLLNNWLERLYFERLERKAETIQSLLEETKNDWEAVFFIMLAKNFGLKVNGESFYSMAKSIDFSVLRKSQANQQTLEALFFGQSGLLEHDYENAYYLTLVKEYHFLKQKFKLENNSVVPLQFFRLRPPNFPTIRLSQLASLYFEHKNLFSKVMETESLESFYKLFKVSTSSFWNNHYTFQKTSKASTKALTKSFIDLLLINTILPIKFCYSKEKGQEVDALVLKIASEIASEKNNIVEAFNGLKNVSKSSLQSQALIQLKNEYCSKNKCLQCAIGSKLINN</sequence>
<name>A0A4R1RL77_9FLAO</name>
<evidence type="ECO:0000313" key="1">
    <source>
        <dbReference type="EMBL" id="TCL66620.1"/>
    </source>
</evidence>
<gene>
    <name evidence="1" type="ORF">EV196_10329</name>
</gene>
<evidence type="ECO:0000313" key="2">
    <source>
        <dbReference type="Proteomes" id="UP000295455"/>
    </source>
</evidence>
<dbReference type="InterPro" id="IPR021272">
    <property type="entry name" value="DUF2851"/>
</dbReference>
<reference evidence="1 2" key="1">
    <citation type="submission" date="2019-03" db="EMBL/GenBank/DDBJ databases">
        <title>Genomic Encyclopedia of Type Strains, Phase IV (KMG-IV): sequencing the most valuable type-strain genomes for metagenomic binning, comparative biology and taxonomic classification.</title>
        <authorList>
            <person name="Goeker M."/>
        </authorList>
    </citation>
    <scope>NUCLEOTIDE SEQUENCE [LARGE SCALE GENOMIC DNA]</scope>
    <source>
        <strain evidence="1 2">DSM 18792</strain>
    </source>
</reference>